<keyword evidence="4" id="KW-1185">Reference proteome</keyword>
<evidence type="ECO:0000259" key="2">
    <source>
        <dbReference type="Pfam" id="PF20149"/>
    </source>
</evidence>
<feature type="compositionally biased region" description="Acidic residues" evidence="1">
    <location>
        <begin position="106"/>
        <end position="131"/>
    </location>
</feature>
<proteinExistence type="predicted"/>
<feature type="domain" description="DUF6532" evidence="2">
    <location>
        <begin position="174"/>
        <end position="373"/>
    </location>
</feature>
<evidence type="ECO:0000256" key="1">
    <source>
        <dbReference type="SAM" id="MobiDB-lite"/>
    </source>
</evidence>
<protein>
    <recommendedName>
        <fullName evidence="2">DUF6532 domain-containing protein</fullName>
    </recommendedName>
</protein>
<dbReference type="EMBL" id="JARJCW010000017">
    <property type="protein sequence ID" value="KAJ7215558.1"/>
    <property type="molecule type" value="Genomic_DNA"/>
</dbReference>
<dbReference type="InterPro" id="IPR045341">
    <property type="entry name" value="DUF6532"/>
</dbReference>
<feature type="region of interest" description="Disordered" evidence="1">
    <location>
        <begin position="45"/>
        <end position="157"/>
    </location>
</feature>
<accession>A0AAD6VKH2</accession>
<evidence type="ECO:0000313" key="4">
    <source>
        <dbReference type="Proteomes" id="UP001219525"/>
    </source>
</evidence>
<dbReference type="Pfam" id="PF20149">
    <property type="entry name" value="DUF6532"/>
    <property type="match status" value="1"/>
</dbReference>
<dbReference type="AlphaFoldDB" id="A0AAD6VKH2"/>
<sequence>MPVKKAKTTASASELEKLLAKQKAKQKAVEKQLAQAKAQLLIKRNKELLDEEDEEAPPKKKTKSSSAPTSDSFEQDDSAGLSGLLGSSRVTTDDDKSSKASSIPADSDDEDQEASAEDELPTAMQDDEMVTDEPVLKRKRAAVPRKASTGTATRVTQSSFSPASVRLANVGRSAVRVSIATKQGFPTDHTEFAWDAMSAAVAVSDVPELVERLTAAETSDERRAQLTTYAWSGAAQIRGEIKTHCKGAVALYGIPGEYTPTQIAAHVKWLTGKKGIFKYGGVNLKTLTYDVQQPYGASFYQDVITKQWFDTHKFEGVRAASLRAYVDCPVPTLTIVTGGMLNSLLEWSTGVRIQIKFTEEEYAPQYQRHHAALLNLQAKSPTWFAQFQRKLYSKIISGSNFPHLKEILAPPDEDELDGVDFEALEAHATGKDKVDAIPGALDAAA</sequence>
<dbReference type="Proteomes" id="UP001219525">
    <property type="component" value="Unassembled WGS sequence"/>
</dbReference>
<evidence type="ECO:0000313" key="3">
    <source>
        <dbReference type="EMBL" id="KAJ7215558.1"/>
    </source>
</evidence>
<name>A0AAD6VKH2_9AGAR</name>
<reference evidence="3" key="1">
    <citation type="submission" date="2023-03" db="EMBL/GenBank/DDBJ databases">
        <title>Massive genome expansion in bonnet fungi (Mycena s.s.) driven by repeated elements and novel gene families across ecological guilds.</title>
        <authorList>
            <consortium name="Lawrence Berkeley National Laboratory"/>
            <person name="Harder C.B."/>
            <person name="Miyauchi S."/>
            <person name="Viragh M."/>
            <person name="Kuo A."/>
            <person name="Thoen E."/>
            <person name="Andreopoulos B."/>
            <person name="Lu D."/>
            <person name="Skrede I."/>
            <person name="Drula E."/>
            <person name="Henrissat B."/>
            <person name="Morin E."/>
            <person name="Kohler A."/>
            <person name="Barry K."/>
            <person name="LaButti K."/>
            <person name="Morin E."/>
            <person name="Salamov A."/>
            <person name="Lipzen A."/>
            <person name="Mereny Z."/>
            <person name="Hegedus B."/>
            <person name="Baldrian P."/>
            <person name="Stursova M."/>
            <person name="Weitz H."/>
            <person name="Taylor A."/>
            <person name="Grigoriev I.V."/>
            <person name="Nagy L.G."/>
            <person name="Martin F."/>
            <person name="Kauserud H."/>
        </authorList>
    </citation>
    <scope>NUCLEOTIDE SEQUENCE</scope>
    <source>
        <strain evidence="3">9144</strain>
    </source>
</reference>
<feature type="compositionally biased region" description="Polar residues" evidence="1">
    <location>
        <begin position="148"/>
        <end position="157"/>
    </location>
</feature>
<gene>
    <name evidence="3" type="ORF">GGX14DRAFT_562772</name>
</gene>
<organism evidence="3 4">
    <name type="scientific">Mycena pura</name>
    <dbReference type="NCBI Taxonomy" id="153505"/>
    <lineage>
        <taxon>Eukaryota</taxon>
        <taxon>Fungi</taxon>
        <taxon>Dikarya</taxon>
        <taxon>Basidiomycota</taxon>
        <taxon>Agaricomycotina</taxon>
        <taxon>Agaricomycetes</taxon>
        <taxon>Agaricomycetidae</taxon>
        <taxon>Agaricales</taxon>
        <taxon>Marasmiineae</taxon>
        <taxon>Mycenaceae</taxon>
        <taxon>Mycena</taxon>
    </lineage>
</organism>
<comment type="caution">
    <text evidence="3">The sequence shown here is derived from an EMBL/GenBank/DDBJ whole genome shotgun (WGS) entry which is preliminary data.</text>
</comment>